<dbReference type="CDD" id="cd08267">
    <property type="entry name" value="MDR1"/>
    <property type="match status" value="1"/>
</dbReference>
<dbReference type="PANTHER" id="PTHR44013:SF6">
    <property type="entry name" value="OS04G0359100 PROTEIN"/>
    <property type="match status" value="1"/>
</dbReference>
<dbReference type="Proteomes" id="UP000007752">
    <property type="component" value="Chromosome 4"/>
</dbReference>
<reference evidence="2" key="2">
    <citation type="submission" date="2008-12" db="EMBL/GenBank/DDBJ databases">
        <title>Improved gene annotation of the rice (Oryza sativa) genomes.</title>
        <authorList>
            <person name="Wang J."/>
            <person name="Li R."/>
            <person name="Fan W."/>
            <person name="Huang Q."/>
            <person name="Zhang J."/>
            <person name="Zhou Y."/>
            <person name="Hu Y."/>
            <person name="Zi S."/>
            <person name="Li J."/>
            <person name="Ni P."/>
            <person name="Zheng H."/>
            <person name="Zhang Y."/>
            <person name="Zhao M."/>
            <person name="Hao Q."/>
            <person name="McDermott J."/>
            <person name="Samudrala R."/>
            <person name="Kristiansen K."/>
            <person name="Wong G.K.-S."/>
        </authorList>
    </citation>
    <scope>NUCLEOTIDE SEQUENCE</scope>
</reference>
<evidence type="ECO:0000259" key="1">
    <source>
        <dbReference type="SMART" id="SM00829"/>
    </source>
</evidence>
<gene>
    <name evidence="2" type="ORF">OsJ_14415</name>
</gene>
<feature type="domain" description="Enoyl reductase (ER)" evidence="1">
    <location>
        <begin position="20"/>
        <end position="435"/>
    </location>
</feature>
<dbReference type="Pfam" id="PF13602">
    <property type="entry name" value="ADH_zinc_N_2"/>
    <property type="match status" value="1"/>
</dbReference>
<dbReference type="AlphaFoldDB" id="B9FEN1"/>
<dbReference type="InterPro" id="IPR020843">
    <property type="entry name" value="ER"/>
</dbReference>
<organism evidence="2">
    <name type="scientific">Oryza sativa subsp. japonica</name>
    <name type="common">Rice</name>
    <dbReference type="NCBI Taxonomy" id="39947"/>
    <lineage>
        <taxon>Eukaryota</taxon>
        <taxon>Viridiplantae</taxon>
        <taxon>Streptophyta</taxon>
        <taxon>Embryophyta</taxon>
        <taxon>Tracheophyta</taxon>
        <taxon>Spermatophyta</taxon>
        <taxon>Magnoliopsida</taxon>
        <taxon>Liliopsida</taxon>
        <taxon>Poales</taxon>
        <taxon>Poaceae</taxon>
        <taxon>BOP clade</taxon>
        <taxon>Oryzoideae</taxon>
        <taxon>Oryzeae</taxon>
        <taxon>Oryzinae</taxon>
        <taxon>Oryza</taxon>
        <taxon>Oryza sativa</taxon>
    </lineage>
</organism>
<accession>B9FEN1</accession>
<dbReference type="GO" id="GO:0016491">
    <property type="term" value="F:oxidoreductase activity"/>
    <property type="evidence" value="ECO:0007669"/>
    <property type="project" value="InterPro"/>
</dbReference>
<dbReference type="InterPro" id="IPR011032">
    <property type="entry name" value="GroES-like_sf"/>
</dbReference>
<proteinExistence type="predicted"/>
<dbReference type="SUPFAM" id="SSF50129">
    <property type="entry name" value="GroES-like"/>
    <property type="match status" value="1"/>
</dbReference>
<dbReference type="Gene3D" id="3.90.180.10">
    <property type="entry name" value="Medium-chain alcohol dehydrogenases, catalytic domain"/>
    <property type="match status" value="2"/>
</dbReference>
<dbReference type="Gene3D" id="3.40.50.720">
    <property type="entry name" value="NAD(P)-binding Rossmann-like Domain"/>
    <property type="match status" value="1"/>
</dbReference>
<dbReference type="InterPro" id="IPR052733">
    <property type="entry name" value="Chloroplast_QOR"/>
</dbReference>
<name>B9FEN1_ORYSJ</name>
<dbReference type="SMART" id="SM00829">
    <property type="entry name" value="PKS_ER"/>
    <property type="match status" value="1"/>
</dbReference>
<reference evidence="2" key="1">
    <citation type="journal article" date="2005" name="PLoS Biol.">
        <title>The genomes of Oryza sativa: a history of duplications.</title>
        <authorList>
            <person name="Yu J."/>
            <person name="Wang J."/>
            <person name="Lin W."/>
            <person name="Li S."/>
            <person name="Li H."/>
            <person name="Zhou J."/>
            <person name="Ni P."/>
            <person name="Dong W."/>
            <person name="Hu S."/>
            <person name="Zeng C."/>
            <person name="Zhang J."/>
            <person name="Zhang Y."/>
            <person name="Li R."/>
            <person name="Xu Z."/>
            <person name="Li S."/>
            <person name="Li X."/>
            <person name="Zheng H."/>
            <person name="Cong L."/>
            <person name="Lin L."/>
            <person name="Yin J."/>
            <person name="Geng J."/>
            <person name="Li G."/>
            <person name="Shi J."/>
            <person name="Liu J."/>
            <person name="Lv H."/>
            <person name="Li J."/>
            <person name="Wang J."/>
            <person name="Deng Y."/>
            <person name="Ran L."/>
            <person name="Shi X."/>
            <person name="Wang X."/>
            <person name="Wu Q."/>
            <person name="Li C."/>
            <person name="Ren X."/>
            <person name="Wang J."/>
            <person name="Wang X."/>
            <person name="Li D."/>
            <person name="Liu D."/>
            <person name="Zhang X."/>
            <person name="Ji Z."/>
            <person name="Zhao W."/>
            <person name="Sun Y."/>
            <person name="Zhang Z."/>
            <person name="Bao J."/>
            <person name="Han Y."/>
            <person name="Dong L."/>
            <person name="Ji J."/>
            <person name="Chen P."/>
            <person name="Wu S."/>
            <person name="Liu J."/>
            <person name="Xiao Y."/>
            <person name="Bu D."/>
            <person name="Tan J."/>
            <person name="Yang L."/>
            <person name="Ye C."/>
            <person name="Zhang J."/>
            <person name="Xu J."/>
            <person name="Zhou Y."/>
            <person name="Yu Y."/>
            <person name="Zhang B."/>
            <person name="Zhuang S."/>
            <person name="Wei H."/>
            <person name="Liu B."/>
            <person name="Lei M."/>
            <person name="Yu H."/>
            <person name="Li Y."/>
            <person name="Xu H."/>
            <person name="Wei S."/>
            <person name="He X."/>
            <person name="Fang L."/>
            <person name="Zhang Z."/>
            <person name="Zhang Y."/>
            <person name="Huang X."/>
            <person name="Su Z."/>
            <person name="Tong W."/>
            <person name="Li J."/>
            <person name="Tong Z."/>
            <person name="Li S."/>
            <person name="Ye J."/>
            <person name="Wang L."/>
            <person name="Fang L."/>
            <person name="Lei T."/>
            <person name="Chen C."/>
            <person name="Chen H."/>
            <person name="Xu Z."/>
            <person name="Li H."/>
            <person name="Huang H."/>
            <person name="Zhang F."/>
            <person name="Xu H."/>
            <person name="Li N."/>
            <person name="Zhao C."/>
            <person name="Li S."/>
            <person name="Dong L."/>
            <person name="Huang Y."/>
            <person name="Li L."/>
            <person name="Xi Y."/>
            <person name="Qi Q."/>
            <person name="Li W."/>
            <person name="Zhang B."/>
            <person name="Hu W."/>
            <person name="Zhang Y."/>
            <person name="Tian X."/>
            <person name="Jiao Y."/>
            <person name="Liang X."/>
            <person name="Jin J."/>
            <person name="Gao L."/>
            <person name="Zheng W."/>
            <person name="Hao B."/>
            <person name="Liu S."/>
            <person name="Wang W."/>
            <person name="Yuan L."/>
            <person name="Cao M."/>
            <person name="McDermott J."/>
            <person name="Samudrala R."/>
            <person name="Wang J."/>
            <person name="Wong G.K."/>
            <person name="Yang H."/>
        </authorList>
    </citation>
    <scope>NUCLEOTIDE SEQUENCE [LARGE SCALE GENOMIC DNA]</scope>
</reference>
<dbReference type="InterPro" id="IPR036291">
    <property type="entry name" value="NAD(P)-bd_dom_sf"/>
</dbReference>
<dbReference type="SUPFAM" id="SSF51735">
    <property type="entry name" value="NAD(P)-binding Rossmann-fold domains"/>
    <property type="match status" value="1"/>
</dbReference>
<dbReference type="PANTHER" id="PTHR44013">
    <property type="entry name" value="ZINC-TYPE ALCOHOL DEHYDROGENASE-LIKE PROTEIN C16A3.02C"/>
    <property type="match status" value="1"/>
</dbReference>
<dbReference type="Pfam" id="PF08240">
    <property type="entry name" value="ADH_N"/>
    <property type="match status" value="1"/>
</dbReference>
<sequence>MAAGERPATMRAVQYSGYGGGAAALKFVLWEIPVPSVKKDEVLVKVEAASINQSDLMTQKGMMRPFHPKFPFIPVNNVSGEIVEVGSAVREFKVGDKVVSKLDFWMVEEADGSVQAAMETGEAWPACLGGDRGRGGAAGACKGRRKPARHDWHVQAAVEANKAAVEAAGHGTAALRICTTQGGAVGNGRSQYDARRHGGWWQRLVGCPTAGGLAEYVATSDKLTVARPAGISAADAAGVPVAGLTALQALKAIGTKFDGSGTSGGADVLITAASSGVGTYAVQLAKLGNHRVTATCGARNLGLVAGLGADEVLDYKTPEGAALSSPSGKKYDYIVNISNKNKWSVFKPRLSSHGRVVDVAPNFGNFVASVVTLFSRRKKLSLVSLKMSKEDLGLLLELMREGKLRTVVDSRHPFEKAADAWARSLSGHATGKVIVEM</sequence>
<dbReference type="InterPro" id="IPR013154">
    <property type="entry name" value="ADH-like_N"/>
</dbReference>
<dbReference type="EMBL" id="CM000141">
    <property type="protein sequence ID" value="EEE60814.1"/>
    <property type="molecule type" value="Genomic_DNA"/>
</dbReference>
<protein>
    <recommendedName>
        <fullName evidence="1">Enoyl reductase (ER) domain-containing protein</fullName>
    </recommendedName>
</protein>
<evidence type="ECO:0000313" key="2">
    <source>
        <dbReference type="EMBL" id="EEE60814.1"/>
    </source>
</evidence>